<dbReference type="GO" id="GO:0008270">
    <property type="term" value="F:zinc ion binding"/>
    <property type="evidence" value="ECO:0007669"/>
    <property type="project" value="InterPro"/>
</dbReference>
<gene>
    <name evidence="9" type="ORF">BN7_5065</name>
</gene>
<reference evidence="9 10" key="1">
    <citation type="journal article" date="2012" name="Eukaryot. Cell">
        <title>Draft genome sequence of Wickerhamomyces ciferrii NRRL Y-1031 F-60-10.</title>
        <authorList>
            <person name="Schneider J."/>
            <person name="Andrea H."/>
            <person name="Blom J."/>
            <person name="Jaenicke S."/>
            <person name="Ruckert C."/>
            <person name="Schorsch C."/>
            <person name="Szczepanowski R."/>
            <person name="Farwick M."/>
            <person name="Goesmann A."/>
            <person name="Puhler A."/>
            <person name="Schaffer S."/>
            <person name="Tauch A."/>
            <person name="Kohler T."/>
            <person name="Brinkrolf K."/>
        </authorList>
    </citation>
    <scope>NUCLEOTIDE SEQUENCE [LARGE SCALE GENOMIC DNA]</scope>
    <source>
        <strain evidence="10">ATCC 14091 / BCRC 22168 / CBS 111 / JCM 3599 / NBRC 0793 / NRRL Y-1031 F-60-10</strain>
    </source>
</reference>
<dbReference type="Proteomes" id="UP000009328">
    <property type="component" value="Unassembled WGS sequence"/>
</dbReference>
<evidence type="ECO:0000256" key="3">
    <source>
        <dbReference type="ARBA" id="ARBA00023015"/>
    </source>
</evidence>
<dbReference type="SMART" id="SM00066">
    <property type="entry name" value="GAL4"/>
    <property type="match status" value="1"/>
</dbReference>
<dbReference type="GO" id="GO:0000978">
    <property type="term" value="F:RNA polymerase II cis-regulatory region sequence-specific DNA binding"/>
    <property type="evidence" value="ECO:0007669"/>
    <property type="project" value="TreeGrafter"/>
</dbReference>
<dbReference type="STRING" id="1206466.K0KWF6"/>
<feature type="compositionally biased region" description="Polar residues" evidence="7">
    <location>
        <begin position="83"/>
        <end position="155"/>
    </location>
</feature>
<evidence type="ECO:0000259" key="8">
    <source>
        <dbReference type="PROSITE" id="PS50048"/>
    </source>
</evidence>
<feature type="domain" description="Zn(2)-C6 fungal-type" evidence="8">
    <location>
        <begin position="22"/>
        <end position="52"/>
    </location>
</feature>
<feature type="region of interest" description="Disordered" evidence="7">
    <location>
        <begin position="68"/>
        <end position="172"/>
    </location>
</feature>
<feature type="region of interest" description="Disordered" evidence="7">
    <location>
        <begin position="562"/>
        <end position="587"/>
    </location>
</feature>
<keyword evidence="6" id="KW-0539">Nucleus</keyword>
<dbReference type="GO" id="GO:0045944">
    <property type="term" value="P:positive regulation of transcription by RNA polymerase II"/>
    <property type="evidence" value="ECO:0007669"/>
    <property type="project" value="TreeGrafter"/>
</dbReference>
<dbReference type="GO" id="GO:0000981">
    <property type="term" value="F:DNA-binding transcription factor activity, RNA polymerase II-specific"/>
    <property type="evidence" value="ECO:0007669"/>
    <property type="project" value="InterPro"/>
</dbReference>
<comment type="caution">
    <text evidence="9">The sequence shown here is derived from an EMBL/GenBank/DDBJ whole genome shotgun (WGS) entry which is preliminary data.</text>
</comment>
<keyword evidence="3" id="KW-0805">Transcription regulation</keyword>
<accession>K0KWF6</accession>
<dbReference type="InterPro" id="IPR036864">
    <property type="entry name" value="Zn2-C6_fun-type_DNA-bd_sf"/>
</dbReference>
<sequence>MAKTQDPERCGTKPKRQRKAFTCTFCKARKIKCNKARPRCSNCERLGRTCNYEVPYWVNTYVQSFSADDPNGTNSNGQQSNGVTPPSYNGSTDPNATGVFSVNTPSGHTQNIILNSTGQPITDAQLQNQPPSKKSSQESTPQAQIPTEGESQSHSLPPPEKLSQLPPTSELPQKPITDILQELEFWKAKALSSNPRTPRQPSLKGSVASTPRFDPSEFGSHGEDLIDFHEQYAQFKNYFGGHKPLSPMFVYKADNYMSLLYCTRYLLNFVSEETLSKQDQTSFEDQAIDPMTDWVSMLGSRTKSNKLKDEIKHLFTDRAELFTSDSSVSTNFRDIEFLKTNIEFILPRKEIFDMLLNFYFQSMWYLRPIVDYDEFMNEISRIVIFQNNLPEINITEKTDFLILAQMLIIIRYASVAISIINPKYTLSEQISPLKEEIISVKAITIAQKCLSICDVIRNTTFQSFQALLLLRFYCKDCPEDGDDLNLQKSQAFFGFLVQHALNLGLHRDPAIYGQSSDIKNDNLRRNIWLLIVDLDMESCILSGSLSTIPAIYFTNVKKQTLNNPDNQSSQSQPPSPEQGDPLFQAGLDETSKNSTLHQIYHGICDSINDLTEKPTLSSLVYKIREARVYVENYYNISSFISTEGINDPTMKKSIFFKNHKILEKNINLLNLELAIYQLLYIQYENSKNVSKVAFKALYKSCLTSVSLATDLMSAYLSGQFDQFIDHSFSDFALNPLITALTNRTFNSVFSSMLRSLHGRELLMCHLYTPGSNIDTDNYLSFVQPICNIWEAYLKIYENTVGSKYLSGLKLICSRRFTFMYLKADRFSWMDLIIDFCEADIEYERDLSIYERKQEVRNILQQTTSMFSIYSQWLQLSKSYEAAMKLLKPDVKRRHKYCYAICNLSHTNQTAEFFENDIADMINAVRTNIKYVPDLLKFDTYVGDDHPDKKGIPPSETTDTVFGTLTQDSSFHAQMAFLMKGTIGVPSETDNNNIIDIFGPTVEVKKEMERLLTYL</sequence>
<dbReference type="PANTHER" id="PTHR31069">
    <property type="entry name" value="OLEATE-ACTIVATED TRANSCRIPTION FACTOR 1-RELATED"/>
    <property type="match status" value="1"/>
</dbReference>
<feature type="compositionally biased region" description="Low complexity" evidence="7">
    <location>
        <begin position="71"/>
        <end position="82"/>
    </location>
</feature>
<keyword evidence="1" id="KW-0479">Metal-binding</keyword>
<dbReference type="GO" id="GO:0006351">
    <property type="term" value="P:DNA-templated transcription"/>
    <property type="evidence" value="ECO:0007669"/>
    <property type="project" value="InterPro"/>
</dbReference>
<keyword evidence="4" id="KW-0238">DNA-binding</keyword>
<feature type="compositionally biased region" description="Polar residues" evidence="7">
    <location>
        <begin position="191"/>
        <end position="200"/>
    </location>
</feature>
<feature type="region of interest" description="Disordered" evidence="7">
    <location>
        <begin position="191"/>
        <end position="210"/>
    </location>
</feature>
<keyword evidence="2" id="KW-0862">Zinc</keyword>
<feature type="compositionally biased region" description="Low complexity" evidence="7">
    <location>
        <begin position="562"/>
        <end position="572"/>
    </location>
</feature>
<name>K0KWF6_WICCF</name>
<dbReference type="Gene3D" id="4.10.240.10">
    <property type="entry name" value="Zn(2)-C6 fungal-type DNA-binding domain"/>
    <property type="match status" value="1"/>
</dbReference>
<evidence type="ECO:0000256" key="1">
    <source>
        <dbReference type="ARBA" id="ARBA00022723"/>
    </source>
</evidence>
<evidence type="ECO:0000256" key="7">
    <source>
        <dbReference type="SAM" id="MobiDB-lite"/>
    </source>
</evidence>
<evidence type="ECO:0000313" key="9">
    <source>
        <dbReference type="EMBL" id="CCH45483.1"/>
    </source>
</evidence>
<dbReference type="InterPro" id="IPR050675">
    <property type="entry name" value="OAF3"/>
</dbReference>
<evidence type="ECO:0000256" key="2">
    <source>
        <dbReference type="ARBA" id="ARBA00022833"/>
    </source>
</evidence>
<dbReference type="SUPFAM" id="SSF57701">
    <property type="entry name" value="Zn2/Cys6 DNA-binding domain"/>
    <property type="match status" value="1"/>
</dbReference>
<organism evidence="9 10">
    <name type="scientific">Wickerhamomyces ciferrii (strain ATCC 14091 / BCRC 22168 / CBS 111 / JCM 3599 / NBRC 0793 / NRRL Y-1031 F-60-10)</name>
    <name type="common">Yeast</name>
    <name type="synonym">Pichia ciferrii</name>
    <dbReference type="NCBI Taxonomy" id="1206466"/>
    <lineage>
        <taxon>Eukaryota</taxon>
        <taxon>Fungi</taxon>
        <taxon>Dikarya</taxon>
        <taxon>Ascomycota</taxon>
        <taxon>Saccharomycotina</taxon>
        <taxon>Saccharomycetes</taxon>
        <taxon>Phaffomycetales</taxon>
        <taxon>Wickerhamomycetaceae</taxon>
        <taxon>Wickerhamomyces</taxon>
    </lineage>
</organism>
<dbReference type="HOGENOM" id="CLU_328783_0_0_1"/>
<dbReference type="EMBL" id="CAIF01000198">
    <property type="protein sequence ID" value="CCH45483.1"/>
    <property type="molecule type" value="Genomic_DNA"/>
</dbReference>
<dbReference type="InParanoid" id="K0KWF6"/>
<dbReference type="InterPro" id="IPR007219">
    <property type="entry name" value="XnlR_reg_dom"/>
</dbReference>
<dbReference type="InterPro" id="IPR001138">
    <property type="entry name" value="Zn2Cys6_DnaBD"/>
</dbReference>
<dbReference type="AlphaFoldDB" id="K0KWF6"/>
<dbReference type="PROSITE" id="PS00463">
    <property type="entry name" value="ZN2_CY6_FUNGAL_1"/>
    <property type="match status" value="1"/>
</dbReference>
<evidence type="ECO:0000256" key="6">
    <source>
        <dbReference type="ARBA" id="ARBA00023242"/>
    </source>
</evidence>
<dbReference type="CDD" id="cd12148">
    <property type="entry name" value="fungal_TF_MHR"/>
    <property type="match status" value="1"/>
</dbReference>
<dbReference type="PANTHER" id="PTHR31069:SF12">
    <property type="entry name" value="TRANSCRIPTION FACTOR DOMAIN-CONTAINING PROTEIN"/>
    <property type="match status" value="1"/>
</dbReference>
<keyword evidence="10" id="KW-1185">Reference proteome</keyword>
<dbReference type="CDD" id="cd00067">
    <property type="entry name" value="GAL4"/>
    <property type="match status" value="1"/>
</dbReference>
<protein>
    <recommendedName>
        <fullName evidence="8">Zn(2)-C6 fungal-type domain-containing protein</fullName>
    </recommendedName>
</protein>
<evidence type="ECO:0000256" key="4">
    <source>
        <dbReference type="ARBA" id="ARBA00023125"/>
    </source>
</evidence>
<evidence type="ECO:0000313" key="10">
    <source>
        <dbReference type="Proteomes" id="UP000009328"/>
    </source>
</evidence>
<dbReference type="Pfam" id="PF04082">
    <property type="entry name" value="Fungal_trans"/>
    <property type="match status" value="1"/>
</dbReference>
<dbReference type="GO" id="GO:0005634">
    <property type="term" value="C:nucleus"/>
    <property type="evidence" value="ECO:0007669"/>
    <property type="project" value="TreeGrafter"/>
</dbReference>
<dbReference type="Pfam" id="PF00172">
    <property type="entry name" value="Zn_clus"/>
    <property type="match status" value="1"/>
</dbReference>
<keyword evidence="5" id="KW-0804">Transcription</keyword>
<dbReference type="PROSITE" id="PS50048">
    <property type="entry name" value="ZN2_CY6_FUNGAL_2"/>
    <property type="match status" value="1"/>
</dbReference>
<proteinExistence type="predicted"/>
<evidence type="ECO:0000256" key="5">
    <source>
        <dbReference type="ARBA" id="ARBA00023163"/>
    </source>
</evidence>